<sequence>MSLLSVPPHPSHKIKPIHTPKARNKSQPRRHCFGCHSSAVGRTPFNKSPGIASHPSSNRRRFPESSTALSQRQRGAPVPKRQRKDKLPLCPVYPHPPPSLIPCLLESLPLLFRIFSFSGKRDVAE</sequence>
<reference evidence="2 3" key="1">
    <citation type="submission" date="2021-06" db="EMBL/GenBank/DDBJ databases">
        <title>Caerostris darwini draft genome.</title>
        <authorList>
            <person name="Kono N."/>
            <person name="Arakawa K."/>
        </authorList>
    </citation>
    <scope>NUCLEOTIDE SEQUENCE [LARGE SCALE GENOMIC DNA]</scope>
</reference>
<evidence type="ECO:0000256" key="1">
    <source>
        <dbReference type="SAM" id="MobiDB-lite"/>
    </source>
</evidence>
<keyword evidence="3" id="KW-1185">Reference proteome</keyword>
<organism evidence="2 3">
    <name type="scientific">Caerostris darwini</name>
    <dbReference type="NCBI Taxonomy" id="1538125"/>
    <lineage>
        <taxon>Eukaryota</taxon>
        <taxon>Metazoa</taxon>
        <taxon>Ecdysozoa</taxon>
        <taxon>Arthropoda</taxon>
        <taxon>Chelicerata</taxon>
        <taxon>Arachnida</taxon>
        <taxon>Araneae</taxon>
        <taxon>Araneomorphae</taxon>
        <taxon>Entelegynae</taxon>
        <taxon>Araneoidea</taxon>
        <taxon>Araneidae</taxon>
        <taxon>Caerostris</taxon>
    </lineage>
</organism>
<comment type="caution">
    <text evidence="2">The sequence shown here is derived from an EMBL/GenBank/DDBJ whole genome shotgun (WGS) entry which is preliminary data.</text>
</comment>
<accession>A0AAV4RHU8</accession>
<dbReference type="EMBL" id="BPLQ01006072">
    <property type="protein sequence ID" value="GIY19805.1"/>
    <property type="molecule type" value="Genomic_DNA"/>
</dbReference>
<feature type="region of interest" description="Disordered" evidence="1">
    <location>
        <begin position="1"/>
        <end position="90"/>
    </location>
</feature>
<dbReference type="AlphaFoldDB" id="A0AAV4RHU8"/>
<protein>
    <submittedName>
        <fullName evidence="2">Uncharacterized protein</fullName>
    </submittedName>
</protein>
<name>A0AAV4RHU8_9ARAC</name>
<feature type="compositionally biased region" description="Polar residues" evidence="1">
    <location>
        <begin position="64"/>
        <end position="73"/>
    </location>
</feature>
<evidence type="ECO:0000313" key="2">
    <source>
        <dbReference type="EMBL" id="GIY19805.1"/>
    </source>
</evidence>
<gene>
    <name evidence="2" type="ORF">CDAR_244091</name>
</gene>
<evidence type="ECO:0000313" key="3">
    <source>
        <dbReference type="Proteomes" id="UP001054837"/>
    </source>
</evidence>
<proteinExistence type="predicted"/>
<dbReference type="Proteomes" id="UP001054837">
    <property type="component" value="Unassembled WGS sequence"/>
</dbReference>
<feature type="compositionally biased region" description="Basic residues" evidence="1">
    <location>
        <begin position="10"/>
        <end position="33"/>
    </location>
</feature>